<dbReference type="GeneID" id="5470050"/>
<name>A7J786_PBCVF</name>
<feature type="transmembrane region" description="Helical" evidence="1">
    <location>
        <begin position="59"/>
        <end position="79"/>
    </location>
</feature>
<organismHost>
    <name type="scientific">Paramecium bursaria</name>
    <dbReference type="NCBI Taxonomy" id="74790"/>
</organismHost>
<evidence type="ECO:0000256" key="1">
    <source>
        <dbReference type="SAM" id="Phobius"/>
    </source>
</evidence>
<dbReference type="KEGG" id="vg:5470050"/>
<proteinExistence type="predicted"/>
<keyword evidence="1" id="KW-0472">Membrane</keyword>
<reference evidence="2 3" key="1">
    <citation type="journal article" date="2007" name="Virology">
        <title>Sequence and annotation of the 314-kb MT325 and the 321-kb FR483 viruses that infect Chlorella Pbi.</title>
        <authorList>
            <person name="Fitzgerald L.A."/>
            <person name="Graves M.V."/>
            <person name="Li X."/>
            <person name="Feldblyum T."/>
            <person name="Hartigan J."/>
            <person name="Van Etten J.L."/>
        </authorList>
    </citation>
    <scope>NUCLEOTIDE SEQUENCE [LARGE SCALE GENOMIC DNA]</scope>
    <source>
        <strain evidence="2 3">FR483</strain>
    </source>
</reference>
<gene>
    <name evidence="2" type="primary">n382L</name>
    <name evidence="2" type="ORF">FR483_n382L</name>
</gene>
<keyword evidence="1" id="KW-0812">Transmembrane</keyword>
<keyword evidence="1" id="KW-1133">Transmembrane helix</keyword>
<dbReference type="RefSeq" id="YP_001426014.1">
    <property type="nucleotide sequence ID" value="NC_008603.1"/>
</dbReference>
<organism evidence="2 3">
    <name type="scientific">Paramecium bursaria Chlorella virus FR483</name>
    <name type="common">PBCV-FR483</name>
    <dbReference type="NCBI Taxonomy" id="399781"/>
    <lineage>
        <taxon>Viruses</taxon>
        <taxon>Varidnaviria</taxon>
        <taxon>Bamfordvirae</taxon>
        <taxon>Nucleocytoviricota</taxon>
        <taxon>Megaviricetes</taxon>
        <taxon>Algavirales</taxon>
        <taxon>Phycodnaviridae</taxon>
        <taxon>Chlorovirus</taxon>
        <taxon>Chlorovirus conductrix</taxon>
        <taxon>Paramecium bursaria Chlorella virus A1</taxon>
    </lineage>
</organism>
<feature type="transmembrane region" description="Helical" evidence="1">
    <location>
        <begin position="91"/>
        <end position="110"/>
    </location>
</feature>
<accession>A7J786</accession>
<dbReference type="Proteomes" id="UP000204095">
    <property type="component" value="Segment"/>
</dbReference>
<sequence>MQTCDLHEHTCLCMDHCSFQELVLRPHMNHKSRHTCHQEYIDTFSWNCDSSHQKLRRLFFSWFLLYGYFQYVLPSFFSWFPQCVPSHTCNASYRILLCSFFVWSLLYRSFQYLLR</sequence>
<evidence type="ECO:0000313" key="2">
    <source>
        <dbReference type="EMBL" id="ABT15667.1"/>
    </source>
</evidence>
<dbReference type="EMBL" id="DQ890022">
    <property type="protein sequence ID" value="ABT15667.1"/>
    <property type="molecule type" value="Genomic_DNA"/>
</dbReference>
<protein>
    <submittedName>
        <fullName evidence="2">Uncharacterized protein n382L</fullName>
    </submittedName>
</protein>
<evidence type="ECO:0000313" key="3">
    <source>
        <dbReference type="Proteomes" id="UP000204095"/>
    </source>
</evidence>